<gene>
    <name evidence="5" type="ORF">FA15DRAFT_662863</name>
</gene>
<name>A0A5C3LDE3_COPMA</name>
<dbReference type="Pfam" id="PF07940">
    <property type="entry name" value="Hepar_II_III_C"/>
    <property type="match status" value="1"/>
</dbReference>
<evidence type="ECO:0000313" key="5">
    <source>
        <dbReference type="EMBL" id="TFK30808.1"/>
    </source>
</evidence>
<evidence type="ECO:0000256" key="2">
    <source>
        <dbReference type="SAM" id="MobiDB-lite"/>
    </source>
</evidence>
<evidence type="ECO:0000256" key="3">
    <source>
        <dbReference type="SAM" id="Phobius"/>
    </source>
</evidence>
<accession>A0A5C3LDE3</accession>
<organism evidence="5 6">
    <name type="scientific">Coprinopsis marcescibilis</name>
    <name type="common">Agaric fungus</name>
    <name type="synonym">Psathyrella marcescibilis</name>
    <dbReference type="NCBI Taxonomy" id="230819"/>
    <lineage>
        <taxon>Eukaryota</taxon>
        <taxon>Fungi</taxon>
        <taxon>Dikarya</taxon>
        <taxon>Basidiomycota</taxon>
        <taxon>Agaricomycotina</taxon>
        <taxon>Agaricomycetes</taxon>
        <taxon>Agaricomycetidae</taxon>
        <taxon>Agaricales</taxon>
        <taxon>Agaricineae</taxon>
        <taxon>Psathyrellaceae</taxon>
        <taxon>Coprinopsis</taxon>
    </lineage>
</organism>
<dbReference type="AlphaFoldDB" id="A0A5C3LDE3"/>
<keyword evidence="6" id="KW-1185">Reference proteome</keyword>
<feature type="region of interest" description="Disordered" evidence="2">
    <location>
        <begin position="1"/>
        <end position="25"/>
    </location>
</feature>
<dbReference type="InterPro" id="IPR008929">
    <property type="entry name" value="Chondroitin_lyas"/>
</dbReference>
<proteinExistence type="predicted"/>
<sequence>MSNYNYSGLGGENRGHMPQGPDSADDVAYKGAAGGYAARGAKKPTSKWIKIGLPVAIVAAVIVAAVLGGVLGSRAAARNAENRSAEANTNDKPGGNADANPRPTNNNNAAIGRFATATNTQFMVPIYPSATNTAAFTSPTFNASAQGWPQDPFTPSTPSATTVREDRPRLFAPQYKWDALSQLIQVDPYMRGWNDTIFANAESLLGSGPVGYFMDGGSGILDIAREIKQRIKVFGYAYRQTRDRRWADRAWVEIQNASGDGPGEFGPAEDRWNAAHFLDAAELSAAFGVAYDWFYDVFSDEQKGQIRDVLIRYGLQPGVDAYTGASANGWWRTGVNGNWNCVCNGGLTIGSLAILGDDTTGVAAQLLGLTIENANANCARGPSSDGTWSETNDYWYFGTTGHAEMASALLTATGSHHGLLDANPSFQLTALAHMYAFGPTALFNYGDHGPNKFSATANCMFLYGEQYNRPQYTLFQREQVDAAEPWSMFWYNPSVAGAFWDGAPLDGFFDDATDQWASMRSSWTASDALYVAIKAGSNQAHQAHNDLDVGDFVLDALGTRWAGELGSGNYLSLDYFTSDAQDAVRWQYYRKMTAGQNTILINQANQNVAAAPSVRHGSSGTTQGSSTVLEVPNDSTAFWTTDMTSAYFDATSVKRGVRLLNGRRQVLLQDEIDAGSAIQWRMHTNATEISIAEGGTSVTLGLDGQTMRLTMLSPPEGAQFATASAARLPSDPTPPEADQENPGVTVLTISLPAGSHTVQVLFNPQWPGMSEADFVTPPTVALDDWSVTSHN</sequence>
<dbReference type="PANTHER" id="PTHR38045:SF1">
    <property type="entry name" value="HEPARINASE II_III-LIKE PROTEIN"/>
    <property type="match status" value="1"/>
</dbReference>
<comment type="subcellular location">
    <subcellularLocation>
        <location evidence="1">Cell envelope</location>
    </subcellularLocation>
</comment>
<dbReference type="EMBL" id="ML210146">
    <property type="protein sequence ID" value="TFK30808.1"/>
    <property type="molecule type" value="Genomic_DNA"/>
</dbReference>
<evidence type="ECO:0000313" key="6">
    <source>
        <dbReference type="Proteomes" id="UP000307440"/>
    </source>
</evidence>
<reference evidence="5 6" key="1">
    <citation type="journal article" date="2019" name="Nat. Ecol. Evol.">
        <title>Megaphylogeny resolves global patterns of mushroom evolution.</title>
        <authorList>
            <person name="Varga T."/>
            <person name="Krizsan K."/>
            <person name="Foldi C."/>
            <person name="Dima B."/>
            <person name="Sanchez-Garcia M."/>
            <person name="Sanchez-Ramirez S."/>
            <person name="Szollosi G.J."/>
            <person name="Szarkandi J.G."/>
            <person name="Papp V."/>
            <person name="Albert L."/>
            <person name="Andreopoulos W."/>
            <person name="Angelini C."/>
            <person name="Antonin V."/>
            <person name="Barry K.W."/>
            <person name="Bougher N.L."/>
            <person name="Buchanan P."/>
            <person name="Buyck B."/>
            <person name="Bense V."/>
            <person name="Catcheside P."/>
            <person name="Chovatia M."/>
            <person name="Cooper J."/>
            <person name="Damon W."/>
            <person name="Desjardin D."/>
            <person name="Finy P."/>
            <person name="Geml J."/>
            <person name="Haridas S."/>
            <person name="Hughes K."/>
            <person name="Justo A."/>
            <person name="Karasinski D."/>
            <person name="Kautmanova I."/>
            <person name="Kiss B."/>
            <person name="Kocsube S."/>
            <person name="Kotiranta H."/>
            <person name="LaButti K.M."/>
            <person name="Lechner B.E."/>
            <person name="Liimatainen K."/>
            <person name="Lipzen A."/>
            <person name="Lukacs Z."/>
            <person name="Mihaltcheva S."/>
            <person name="Morgado L.N."/>
            <person name="Niskanen T."/>
            <person name="Noordeloos M.E."/>
            <person name="Ohm R.A."/>
            <person name="Ortiz-Santana B."/>
            <person name="Ovrebo C."/>
            <person name="Racz N."/>
            <person name="Riley R."/>
            <person name="Savchenko A."/>
            <person name="Shiryaev A."/>
            <person name="Soop K."/>
            <person name="Spirin V."/>
            <person name="Szebenyi C."/>
            <person name="Tomsovsky M."/>
            <person name="Tulloss R.E."/>
            <person name="Uehling J."/>
            <person name="Grigoriev I.V."/>
            <person name="Vagvolgyi C."/>
            <person name="Papp T."/>
            <person name="Martin F.M."/>
            <person name="Miettinen O."/>
            <person name="Hibbett D.S."/>
            <person name="Nagy L.G."/>
        </authorList>
    </citation>
    <scope>NUCLEOTIDE SEQUENCE [LARGE SCALE GENOMIC DNA]</scope>
    <source>
        <strain evidence="5 6">CBS 121175</strain>
    </source>
</reference>
<dbReference type="InterPro" id="IPR012480">
    <property type="entry name" value="Hepar_II_III_C"/>
</dbReference>
<dbReference type="PANTHER" id="PTHR38045">
    <property type="entry name" value="CHROMOSOME 1, WHOLE GENOME SHOTGUN SEQUENCE"/>
    <property type="match status" value="1"/>
</dbReference>
<keyword evidence="3" id="KW-0812">Transmembrane</keyword>
<protein>
    <submittedName>
        <fullName evidence="5">Heparinase II/III family protein</fullName>
    </submittedName>
</protein>
<feature type="compositionally biased region" description="Low complexity" evidence="2">
    <location>
        <begin position="96"/>
        <end position="109"/>
    </location>
</feature>
<feature type="region of interest" description="Disordered" evidence="2">
    <location>
        <begin position="78"/>
        <end position="109"/>
    </location>
</feature>
<dbReference type="GO" id="GO:0016829">
    <property type="term" value="F:lyase activity"/>
    <property type="evidence" value="ECO:0007669"/>
    <property type="project" value="InterPro"/>
</dbReference>
<dbReference type="Proteomes" id="UP000307440">
    <property type="component" value="Unassembled WGS sequence"/>
</dbReference>
<dbReference type="Gene3D" id="2.70.98.70">
    <property type="match status" value="1"/>
</dbReference>
<evidence type="ECO:0000256" key="1">
    <source>
        <dbReference type="ARBA" id="ARBA00004196"/>
    </source>
</evidence>
<dbReference type="Gene3D" id="1.50.10.100">
    <property type="entry name" value="Chondroitin AC/alginate lyase"/>
    <property type="match status" value="1"/>
</dbReference>
<dbReference type="STRING" id="230819.A0A5C3LDE3"/>
<feature type="transmembrane region" description="Helical" evidence="3">
    <location>
        <begin position="51"/>
        <end position="72"/>
    </location>
</feature>
<feature type="domain" description="Heparinase II/III-like C-terminal" evidence="4">
    <location>
        <begin position="525"/>
        <end position="716"/>
    </location>
</feature>
<dbReference type="OrthoDB" id="3476529at2759"/>
<evidence type="ECO:0000259" key="4">
    <source>
        <dbReference type="Pfam" id="PF07940"/>
    </source>
</evidence>
<keyword evidence="3" id="KW-1133">Transmembrane helix</keyword>
<keyword evidence="3" id="KW-0472">Membrane</keyword>
<dbReference type="SUPFAM" id="SSF48230">
    <property type="entry name" value="Chondroitin AC/alginate lyase"/>
    <property type="match status" value="1"/>
</dbReference>